<protein>
    <recommendedName>
        <fullName evidence="1">4Fe-4S ferredoxin-type domain-containing protein</fullName>
    </recommendedName>
</protein>
<name>A0AAV1NGU6_SCOSC</name>
<evidence type="ECO:0000259" key="1">
    <source>
        <dbReference type="PROSITE" id="PS51379"/>
    </source>
</evidence>
<dbReference type="PROSITE" id="PS51379">
    <property type="entry name" value="4FE4S_FER_2"/>
    <property type="match status" value="1"/>
</dbReference>
<organism evidence="2 3">
    <name type="scientific">Scomber scombrus</name>
    <name type="common">Atlantic mackerel</name>
    <name type="synonym">Scomber vernalis</name>
    <dbReference type="NCBI Taxonomy" id="13677"/>
    <lineage>
        <taxon>Eukaryota</taxon>
        <taxon>Metazoa</taxon>
        <taxon>Chordata</taxon>
        <taxon>Craniata</taxon>
        <taxon>Vertebrata</taxon>
        <taxon>Euteleostomi</taxon>
        <taxon>Actinopterygii</taxon>
        <taxon>Neopterygii</taxon>
        <taxon>Teleostei</taxon>
        <taxon>Neoteleostei</taxon>
        <taxon>Acanthomorphata</taxon>
        <taxon>Pelagiaria</taxon>
        <taxon>Scombriformes</taxon>
        <taxon>Scombridae</taxon>
        <taxon>Scomber</taxon>
    </lineage>
</organism>
<evidence type="ECO:0000313" key="3">
    <source>
        <dbReference type="Proteomes" id="UP001314229"/>
    </source>
</evidence>
<accession>A0AAV1NGU6</accession>
<dbReference type="AlphaFoldDB" id="A0AAV1NGU6"/>
<keyword evidence="3" id="KW-1185">Reference proteome</keyword>
<evidence type="ECO:0000313" key="2">
    <source>
        <dbReference type="EMBL" id="CAK6958732.1"/>
    </source>
</evidence>
<proteinExistence type="predicted"/>
<feature type="domain" description="4Fe-4S ferredoxin-type" evidence="1">
    <location>
        <begin position="60"/>
        <end position="90"/>
    </location>
</feature>
<dbReference type="Proteomes" id="UP001314229">
    <property type="component" value="Unassembled WGS sequence"/>
</dbReference>
<gene>
    <name evidence="2" type="ORF">FSCOSCO3_A036181</name>
</gene>
<reference evidence="2 3" key="1">
    <citation type="submission" date="2024-01" db="EMBL/GenBank/DDBJ databases">
        <authorList>
            <person name="Alioto T."/>
            <person name="Alioto T."/>
            <person name="Gomez Garrido J."/>
        </authorList>
    </citation>
    <scope>NUCLEOTIDE SEQUENCE [LARGE SCALE GENOMIC DNA]</scope>
</reference>
<dbReference type="EMBL" id="CAWUFR010000035">
    <property type="protein sequence ID" value="CAK6958732.1"/>
    <property type="molecule type" value="Genomic_DNA"/>
</dbReference>
<comment type="caution">
    <text evidence="2">The sequence shown here is derived from an EMBL/GenBank/DDBJ whole genome shotgun (WGS) entry which is preliminary data.</text>
</comment>
<sequence length="114" mass="12676">MRSQRIRWSRLAVQKPVRLGEKCASDDNESNRASTTPCSTTAAPLPHDVAAKVLNKAGGNQNYILQESCCRCYMCCEYFCPGDAVQTVELKDVFVHHSDSNSMGLTPSRRCLHI</sequence>
<dbReference type="InterPro" id="IPR017896">
    <property type="entry name" value="4Fe4S_Fe-S-bd"/>
</dbReference>